<evidence type="ECO:0000313" key="4">
    <source>
        <dbReference type="Proteomes" id="UP000622687"/>
    </source>
</evidence>
<protein>
    <submittedName>
        <fullName evidence="3">Uncharacterized protein</fullName>
    </submittedName>
</protein>
<dbReference type="RefSeq" id="WP_211141795.1">
    <property type="nucleotide sequence ID" value="NZ_JAEEGB010000006.1"/>
</dbReference>
<gene>
    <name evidence="3" type="ORF">I6U51_06105</name>
</gene>
<evidence type="ECO:0000259" key="2">
    <source>
        <dbReference type="Pfam" id="PF20014"/>
    </source>
</evidence>
<dbReference type="InterPro" id="IPR045401">
    <property type="entry name" value="GAP1-M"/>
</dbReference>
<evidence type="ECO:0000259" key="1">
    <source>
        <dbReference type="Pfam" id="PF20013"/>
    </source>
</evidence>
<dbReference type="EMBL" id="JAEEGB010000006">
    <property type="protein sequence ID" value="MBI6872282.1"/>
    <property type="molecule type" value="Genomic_DNA"/>
</dbReference>
<accession>A0A934HXA8</accession>
<dbReference type="InterPro" id="IPR045402">
    <property type="entry name" value="GAP1-N2"/>
</dbReference>
<organism evidence="3 4">
    <name type="scientific">Clostridium aciditolerans</name>
    <dbReference type="NCBI Taxonomy" id="339861"/>
    <lineage>
        <taxon>Bacteria</taxon>
        <taxon>Bacillati</taxon>
        <taxon>Bacillota</taxon>
        <taxon>Clostridia</taxon>
        <taxon>Eubacteriales</taxon>
        <taxon>Clostridiaceae</taxon>
        <taxon>Clostridium</taxon>
    </lineage>
</organism>
<reference evidence="3" key="1">
    <citation type="submission" date="2020-12" db="EMBL/GenBank/DDBJ databases">
        <title>Clostridium thailandense sp. nov., a novel acetogenic bacterium isolated from peat land soil in Thailand.</title>
        <authorList>
            <person name="Chaikitkaew S."/>
            <person name="Birkeland N.K."/>
        </authorList>
    </citation>
    <scope>NUCLEOTIDE SEQUENCE</scope>
    <source>
        <strain evidence="3">DSM 17425</strain>
    </source>
</reference>
<proteinExistence type="predicted"/>
<dbReference type="AlphaFoldDB" id="A0A934HXA8"/>
<dbReference type="Proteomes" id="UP000622687">
    <property type="component" value="Unassembled WGS sequence"/>
</dbReference>
<keyword evidence="4" id="KW-1185">Reference proteome</keyword>
<evidence type="ECO:0000313" key="3">
    <source>
        <dbReference type="EMBL" id="MBI6872282.1"/>
    </source>
</evidence>
<dbReference type="Pfam" id="PF20013">
    <property type="entry name" value="GAP1-N2"/>
    <property type="match status" value="1"/>
</dbReference>
<sequence>MTVQQLFYTSCKKGLSFGMGFQTYSMSKGITEEERKEIEGYCVYIPPDNLPTQPSDKEIDELFPIAFSSFRLKTGKYCISSAKYVGKDYSGRYGNYFCHVLVSDKPWPFYPIELYGSITFRTGLTPEEENISEIQYLPELEEIHLGNSICFDSIGNFLKRTDVGKRSKDFIELMKSAIELNKTEKKIIFCDYKGNTAYWIGAVQMSLPRKLAQQFSFTTYCYNPDDASYMICAADREGSKFNFRDIQKSYKYNVFDFINGQSSDLTYNSSFIKRAEVGYTVSKETFLPFICFLDQFEYNVLDENIDNCVCLYNMVNRGVEKSTIEDVKRAVSFAVNYKSIQAYRQLFQQLDHNLEKISTQVDVELAEMITKFLFMVGRETNGSEHIRKAYEFYFNSIHYLVMDNEDINVEDILSLHERMRKIEEVTLGQFVKLSLHRSRIKELQTYLEGGKIRHAKFYFRSLISDIMAFNDKYSDGDGIDLFNIKSEDAKNITIFLNKCLSILIKSPEDILDILHTLKYEYEYFPEIIIKAYSINNYLYKDSSIEETLVGFIIEEGRIDEEWKKKICICISQLTNANDFLFSMYSIELRDESNKKEFFISYCYKVFNYFENYRKKKFSDALRLYLSLCEDGELSLEEYKEIISYIDKKSLCQYIDKDVLKIFFIELENKINVEKVALESYTIRKMFELKSECSIKTPCNIIELIYSIQKIEDSDAAFKINHLENLKVDFLNIDTKSYEKLLESFLNNLCVYLQSPSEHDKVKKALFCSEYEEIYYSKYFDVLDDIVLTKQYKDTLKSNNREGYQVFIDFLIFLFKNDMKVKEETEEYLENRIINILKESSEKKLEVYDNYFKRKVNAYKNKVEIIEKWSIIKDKAREKKQKRNPFNLFRK</sequence>
<feature type="domain" description="GTPase-associated protein 1 middle" evidence="2">
    <location>
        <begin position="164"/>
        <end position="258"/>
    </location>
</feature>
<comment type="caution">
    <text evidence="3">The sequence shown here is derived from an EMBL/GenBank/DDBJ whole genome shotgun (WGS) entry which is preliminary data.</text>
</comment>
<dbReference type="Pfam" id="PF20014">
    <property type="entry name" value="GAP1-M"/>
    <property type="match status" value="1"/>
</dbReference>
<name>A0A934HXA8_9CLOT</name>
<feature type="domain" description="GTPase-associated protein 1 N-terminal" evidence="1">
    <location>
        <begin position="3"/>
        <end position="136"/>
    </location>
</feature>